<organism evidence="1 2">
    <name type="scientific">Naegleria lovaniensis</name>
    <name type="common">Amoeba</name>
    <dbReference type="NCBI Taxonomy" id="51637"/>
    <lineage>
        <taxon>Eukaryota</taxon>
        <taxon>Discoba</taxon>
        <taxon>Heterolobosea</taxon>
        <taxon>Tetramitia</taxon>
        <taxon>Eutetramitia</taxon>
        <taxon>Vahlkampfiidae</taxon>
        <taxon>Naegleria</taxon>
    </lineage>
</organism>
<dbReference type="RefSeq" id="XP_044543188.1">
    <property type="nucleotide sequence ID" value="XM_044686710.1"/>
</dbReference>
<evidence type="ECO:0000313" key="1">
    <source>
        <dbReference type="EMBL" id="KAG2374014.1"/>
    </source>
</evidence>
<proteinExistence type="predicted"/>
<name>A0AA88KEV8_NAELO</name>
<feature type="non-terminal residue" evidence="1">
    <location>
        <position position="1"/>
    </location>
</feature>
<sequence length="616" mass="69463">MDYKKWNAQGVASVLTSDESLGGAGLTVEKVKPLYEAGFDGSSLHNIVGDIKMDGVKYAIDQLQSTYNKSSVSQLSNTYETVVNWIQGGAGLTSKQMTDLYDVNPGIDGAFLYSMAQAKGESVIDSLGNNDVSQEVVKWINLIHNRKLVVQLRRLDDISLLFSKYAPREAPNPLVKPIVNIPFKTNDQFVADVSYCFEQLLVARDKQSISIPFLACGPGTGKSRTLQEIFPLTKPGQQFKDNSIILLTSFGNGSAIDPETEFSYEKALCLRILYSYLKVNEFRAFREENKNINCTLSTVLQAIAHHFKTTNNKMNEKVYIYLGIDEFTELQRLEYDKVDNLSKGVQKRTSLYAVITLLGSFIQNYNTGSNLSLLPMLGGLDYNAFAVASGHSQYGTSYFTPYLFTSEDIYSITKEHLPSPIISSTSLWKYLACVNGHARTLEWFLAELKKIDLSHPKSPHTINDEIMKCYNRAKEQFAQRNKHVTFNKEVAKKILAYVITEQTFPSFTNEIIPGGPTFKALEDGGYIRLSKHSEKDQWTCTSSLPMLEKCYEGLESKSIFNDLFKYLLETPKTVDRDFEVFNSLYDLVLSQCYSFLGRKEMTVFERFKGVKIVNGN</sequence>
<dbReference type="AlphaFoldDB" id="A0AA88KEV8"/>
<accession>A0AA88KEV8</accession>
<comment type="caution">
    <text evidence="1">The sequence shown here is derived from an EMBL/GenBank/DDBJ whole genome shotgun (WGS) entry which is preliminary data.</text>
</comment>
<dbReference type="EMBL" id="PYSW02000048">
    <property type="protein sequence ID" value="KAG2374014.1"/>
    <property type="molecule type" value="Genomic_DNA"/>
</dbReference>
<dbReference type="GeneID" id="68103547"/>
<evidence type="ECO:0000313" key="2">
    <source>
        <dbReference type="Proteomes" id="UP000816034"/>
    </source>
</evidence>
<protein>
    <submittedName>
        <fullName evidence="1">Uncharacterized protein</fullName>
    </submittedName>
</protein>
<reference evidence="1 2" key="1">
    <citation type="journal article" date="2018" name="BMC Genomics">
        <title>The genome of Naegleria lovaniensis, the basis for a comparative approach to unravel pathogenicity factors of the human pathogenic amoeba N. fowleri.</title>
        <authorList>
            <person name="Liechti N."/>
            <person name="Schurch N."/>
            <person name="Bruggmann R."/>
            <person name="Wittwer M."/>
        </authorList>
    </citation>
    <scope>NUCLEOTIDE SEQUENCE [LARGE SCALE GENOMIC DNA]</scope>
    <source>
        <strain evidence="1 2">ATCC 30569</strain>
    </source>
</reference>
<gene>
    <name evidence="1" type="ORF">C9374_011093</name>
</gene>
<keyword evidence="2" id="KW-1185">Reference proteome</keyword>
<dbReference type="Proteomes" id="UP000816034">
    <property type="component" value="Unassembled WGS sequence"/>
</dbReference>